<dbReference type="Proteomes" id="UP000215914">
    <property type="component" value="Chromosome 14"/>
</dbReference>
<dbReference type="OMA" id="VSWERRF"/>
<accession>A0A251SFI0</accession>
<keyword evidence="2" id="KW-0433">Leucine-rich repeat</keyword>
<dbReference type="InterPro" id="IPR011009">
    <property type="entry name" value="Kinase-like_dom_sf"/>
</dbReference>
<dbReference type="GO" id="GO:0004672">
    <property type="term" value="F:protein kinase activity"/>
    <property type="evidence" value="ECO:0007669"/>
    <property type="project" value="InterPro"/>
</dbReference>
<evidence type="ECO:0000256" key="9">
    <source>
        <dbReference type="ARBA" id="ARBA00023180"/>
    </source>
</evidence>
<evidence type="ECO:0000256" key="3">
    <source>
        <dbReference type="ARBA" id="ARBA00022692"/>
    </source>
</evidence>
<reference evidence="12" key="2">
    <citation type="submission" date="2017-02" db="EMBL/GenBank/DDBJ databases">
        <title>Sunflower complete genome.</title>
        <authorList>
            <person name="Langlade N."/>
            <person name="Munos S."/>
        </authorList>
    </citation>
    <scope>NUCLEOTIDE SEQUENCE [LARGE SCALE GENOMIC DNA]</scope>
    <source>
        <tissue evidence="12">Leaves</tissue>
    </source>
</reference>
<protein>
    <recommendedName>
        <fullName evidence="10">Protein kinase domain-containing protein</fullName>
    </recommendedName>
</protein>
<evidence type="ECO:0000313" key="12">
    <source>
        <dbReference type="EMBL" id="OTF97398.1"/>
    </source>
</evidence>
<evidence type="ECO:0000256" key="5">
    <source>
        <dbReference type="ARBA" id="ARBA00022737"/>
    </source>
</evidence>
<proteinExistence type="predicted"/>
<dbReference type="PANTHER" id="PTHR47986">
    <property type="entry name" value="OSJNBA0070M12.3 PROTEIN"/>
    <property type="match status" value="1"/>
</dbReference>
<dbReference type="InterPro" id="IPR001245">
    <property type="entry name" value="Ser-Thr/Tyr_kinase_cat_dom"/>
</dbReference>
<dbReference type="Gramene" id="mRNA:HanXRQr2_Chr14g0630561">
    <property type="protein sequence ID" value="CDS:HanXRQr2_Chr14g0630561.1"/>
    <property type="gene ID" value="HanXRQr2_Chr14g0630561"/>
</dbReference>
<dbReference type="EMBL" id="MNCJ02000329">
    <property type="protein sequence ID" value="KAF5767940.1"/>
    <property type="molecule type" value="Genomic_DNA"/>
</dbReference>
<evidence type="ECO:0000313" key="13">
    <source>
        <dbReference type="Proteomes" id="UP000215914"/>
    </source>
</evidence>
<dbReference type="AlphaFoldDB" id="A0A251SFI0"/>
<keyword evidence="9" id="KW-0325">Glycoprotein</keyword>
<evidence type="ECO:0000256" key="4">
    <source>
        <dbReference type="ARBA" id="ARBA00022729"/>
    </source>
</evidence>
<keyword evidence="6" id="KW-1133">Transmembrane helix</keyword>
<reference evidence="11 13" key="1">
    <citation type="journal article" date="2017" name="Nature">
        <title>The sunflower genome provides insights into oil metabolism, flowering and Asterid evolution.</title>
        <authorList>
            <person name="Badouin H."/>
            <person name="Gouzy J."/>
            <person name="Grassa C.J."/>
            <person name="Murat F."/>
            <person name="Staton S.E."/>
            <person name="Cottret L."/>
            <person name="Lelandais-Briere C."/>
            <person name="Owens G.L."/>
            <person name="Carrere S."/>
            <person name="Mayjonade B."/>
            <person name="Legrand L."/>
            <person name="Gill N."/>
            <person name="Kane N.C."/>
            <person name="Bowers J.E."/>
            <person name="Hubner S."/>
            <person name="Bellec A."/>
            <person name="Berard A."/>
            <person name="Berges H."/>
            <person name="Blanchet N."/>
            <person name="Boniface M.C."/>
            <person name="Brunel D."/>
            <person name="Catrice O."/>
            <person name="Chaidir N."/>
            <person name="Claudel C."/>
            <person name="Donnadieu C."/>
            <person name="Faraut T."/>
            <person name="Fievet G."/>
            <person name="Helmstetter N."/>
            <person name="King M."/>
            <person name="Knapp S.J."/>
            <person name="Lai Z."/>
            <person name="Le Paslier M.C."/>
            <person name="Lippi Y."/>
            <person name="Lorenzon L."/>
            <person name="Mandel J.R."/>
            <person name="Marage G."/>
            <person name="Marchand G."/>
            <person name="Marquand E."/>
            <person name="Bret-Mestries E."/>
            <person name="Morien E."/>
            <person name="Nambeesan S."/>
            <person name="Nguyen T."/>
            <person name="Pegot-Espagnet P."/>
            <person name="Pouilly N."/>
            <person name="Raftis F."/>
            <person name="Sallet E."/>
            <person name="Schiex T."/>
            <person name="Thomas J."/>
            <person name="Vandecasteele C."/>
            <person name="Vares D."/>
            <person name="Vear F."/>
            <person name="Vautrin S."/>
            <person name="Crespi M."/>
            <person name="Mangin B."/>
            <person name="Burke J.M."/>
            <person name="Salse J."/>
            <person name="Munos S."/>
            <person name="Vincourt P."/>
            <person name="Rieseberg L.H."/>
            <person name="Langlade N.B."/>
        </authorList>
    </citation>
    <scope>NUCLEOTIDE SEQUENCE [LARGE SCALE GENOMIC DNA]</scope>
    <source>
        <strain evidence="13">cv. SF193</strain>
        <tissue evidence="11">Leaves</tissue>
    </source>
</reference>
<evidence type="ECO:0000256" key="7">
    <source>
        <dbReference type="ARBA" id="ARBA00023136"/>
    </source>
</evidence>
<evidence type="ECO:0000313" key="11">
    <source>
        <dbReference type="EMBL" id="KAF5767940.1"/>
    </source>
</evidence>
<evidence type="ECO:0000256" key="8">
    <source>
        <dbReference type="ARBA" id="ARBA00023170"/>
    </source>
</evidence>
<evidence type="ECO:0000256" key="6">
    <source>
        <dbReference type="ARBA" id="ARBA00022989"/>
    </source>
</evidence>
<dbReference type="PROSITE" id="PS50011">
    <property type="entry name" value="PROTEIN_KINASE_DOM"/>
    <property type="match status" value="1"/>
</dbReference>
<evidence type="ECO:0000259" key="10">
    <source>
        <dbReference type="PROSITE" id="PS50011"/>
    </source>
</evidence>
<dbReference type="SUPFAM" id="SSF56112">
    <property type="entry name" value="Protein kinase-like (PK-like)"/>
    <property type="match status" value="1"/>
</dbReference>
<dbReference type="Pfam" id="PF07714">
    <property type="entry name" value="PK_Tyr_Ser-Thr"/>
    <property type="match status" value="1"/>
</dbReference>
<keyword evidence="5" id="KW-0677">Repeat</keyword>
<comment type="subcellular location">
    <subcellularLocation>
        <location evidence="1">Membrane</location>
        <topology evidence="1">Single-pass membrane protein</topology>
    </subcellularLocation>
</comment>
<name>A0A251SFI0_HELAN</name>
<keyword evidence="3" id="KW-0812">Transmembrane</keyword>
<keyword evidence="7" id="KW-0472">Membrane</keyword>
<keyword evidence="13" id="KW-1185">Reference proteome</keyword>
<feature type="domain" description="Protein kinase" evidence="10">
    <location>
        <begin position="1"/>
        <end position="136"/>
    </location>
</feature>
<dbReference type="InterPro" id="IPR000719">
    <property type="entry name" value="Prot_kinase_dom"/>
</dbReference>
<reference evidence="11" key="3">
    <citation type="submission" date="2020-06" db="EMBL/GenBank/DDBJ databases">
        <title>Helianthus annuus Genome sequencing and assembly Release 2.</title>
        <authorList>
            <person name="Gouzy J."/>
            <person name="Langlade N."/>
            <person name="Munos S."/>
        </authorList>
    </citation>
    <scope>NUCLEOTIDE SEQUENCE</scope>
    <source>
        <tissue evidence="11">Leaves</tissue>
    </source>
</reference>
<sequence>MESGVICNKALDEFESEISNLTKVRHGHLVLLLGYSTQGLKRILVYEYMPQGELSRHLFLWKNFKLEPVSWERRFSIALDVARGMEYLHSLAHQSSIHRDLKSSNILLCDVSSQSFGFRTGETRPGWWEVNNDSGS</sequence>
<dbReference type="InterPro" id="IPR052422">
    <property type="entry name" value="Auxin_Ser/Thr_Kinase"/>
</dbReference>
<keyword evidence="11" id="KW-0808">Transferase</keyword>
<keyword evidence="8" id="KW-0675">Receptor</keyword>
<gene>
    <name evidence="12" type="ORF">HannXRQ_Chr14g0434161</name>
    <name evidence="11" type="ORF">HanXRQr2_Chr14g0630561</name>
</gene>
<dbReference type="GO" id="GO:0005524">
    <property type="term" value="F:ATP binding"/>
    <property type="evidence" value="ECO:0007669"/>
    <property type="project" value="InterPro"/>
</dbReference>
<evidence type="ECO:0000256" key="2">
    <source>
        <dbReference type="ARBA" id="ARBA00022614"/>
    </source>
</evidence>
<dbReference type="InParanoid" id="A0A251SFI0"/>
<dbReference type="EMBL" id="CM007903">
    <property type="protein sequence ID" value="OTF97398.1"/>
    <property type="molecule type" value="Genomic_DNA"/>
</dbReference>
<dbReference type="PANTHER" id="PTHR47986:SF13">
    <property type="entry name" value="RECEPTOR PROTEIN KINASE TMK1-LIKE"/>
    <property type="match status" value="1"/>
</dbReference>
<dbReference type="GO" id="GO:0016020">
    <property type="term" value="C:membrane"/>
    <property type="evidence" value="ECO:0007669"/>
    <property type="project" value="UniProtKB-SubCell"/>
</dbReference>
<organism evidence="12 13">
    <name type="scientific">Helianthus annuus</name>
    <name type="common">Common sunflower</name>
    <dbReference type="NCBI Taxonomy" id="4232"/>
    <lineage>
        <taxon>Eukaryota</taxon>
        <taxon>Viridiplantae</taxon>
        <taxon>Streptophyta</taxon>
        <taxon>Embryophyta</taxon>
        <taxon>Tracheophyta</taxon>
        <taxon>Spermatophyta</taxon>
        <taxon>Magnoliopsida</taxon>
        <taxon>eudicotyledons</taxon>
        <taxon>Gunneridae</taxon>
        <taxon>Pentapetalae</taxon>
        <taxon>asterids</taxon>
        <taxon>campanulids</taxon>
        <taxon>Asterales</taxon>
        <taxon>Asteraceae</taxon>
        <taxon>Asteroideae</taxon>
        <taxon>Heliantheae alliance</taxon>
        <taxon>Heliantheae</taxon>
        <taxon>Helianthus</taxon>
    </lineage>
</organism>
<evidence type="ECO:0000256" key="1">
    <source>
        <dbReference type="ARBA" id="ARBA00004167"/>
    </source>
</evidence>
<keyword evidence="4" id="KW-0732">Signal</keyword>
<dbReference type="Gene3D" id="1.10.510.10">
    <property type="entry name" value="Transferase(Phosphotransferase) domain 1"/>
    <property type="match status" value="1"/>
</dbReference>